<organism evidence="1 2">
    <name type="scientific">Chaenocephalus aceratus</name>
    <name type="common">Blackfin icefish</name>
    <name type="synonym">Chaenichthys aceratus</name>
    <dbReference type="NCBI Taxonomy" id="36190"/>
    <lineage>
        <taxon>Eukaryota</taxon>
        <taxon>Metazoa</taxon>
        <taxon>Chordata</taxon>
        <taxon>Craniata</taxon>
        <taxon>Vertebrata</taxon>
        <taxon>Euteleostomi</taxon>
        <taxon>Actinopterygii</taxon>
        <taxon>Neopterygii</taxon>
        <taxon>Teleostei</taxon>
        <taxon>Neoteleostei</taxon>
        <taxon>Acanthomorphata</taxon>
        <taxon>Eupercaria</taxon>
        <taxon>Perciformes</taxon>
        <taxon>Notothenioidei</taxon>
        <taxon>Channichthyidae</taxon>
        <taxon>Chaenocephalus</taxon>
    </lineage>
</organism>
<keyword evidence="2" id="KW-1185">Reference proteome</keyword>
<name>A0ACB9W223_CHAAC</name>
<sequence length="97" mass="10734">TSPPQWQSLTQRPAIQKWKTSAKTQEVCQSCPKACCSEQQLTCACCPTARCEENHWSAAPQSGDSCREQTTLSLRPYLSASMSTSPTEEEKTLYVST</sequence>
<dbReference type="Proteomes" id="UP001057452">
    <property type="component" value="Chromosome 20"/>
</dbReference>
<comment type="caution">
    <text evidence="1">The sequence shown here is derived from an EMBL/GenBank/DDBJ whole genome shotgun (WGS) entry which is preliminary data.</text>
</comment>
<accession>A0ACB9W223</accession>
<protein>
    <submittedName>
        <fullName evidence="1">Uncharacterized protein</fullName>
    </submittedName>
</protein>
<feature type="non-terminal residue" evidence="1">
    <location>
        <position position="1"/>
    </location>
</feature>
<dbReference type="EMBL" id="CM043804">
    <property type="protein sequence ID" value="KAI4806443.1"/>
    <property type="molecule type" value="Genomic_DNA"/>
</dbReference>
<proteinExistence type="predicted"/>
<evidence type="ECO:0000313" key="2">
    <source>
        <dbReference type="Proteomes" id="UP001057452"/>
    </source>
</evidence>
<gene>
    <name evidence="1" type="ORF">KUCAC02_017268</name>
</gene>
<evidence type="ECO:0000313" key="1">
    <source>
        <dbReference type="EMBL" id="KAI4806443.1"/>
    </source>
</evidence>
<reference evidence="1" key="1">
    <citation type="submission" date="2022-05" db="EMBL/GenBank/DDBJ databases">
        <title>Chromosome-level genome of Chaenocephalus aceratus.</title>
        <authorList>
            <person name="Park H."/>
        </authorList>
    </citation>
    <scope>NUCLEOTIDE SEQUENCE</scope>
    <source>
        <strain evidence="1">KU_202001</strain>
    </source>
</reference>